<dbReference type="AlphaFoldDB" id="A0A6L2L1S9"/>
<reference evidence="2" key="1">
    <citation type="journal article" date="2019" name="Sci. Rep.">
        <title>Draft genome of Tanacetum cinerariifolium, the natural source of mosquito coil.</title>
        <authorList>
            <person name="Yamashiro T."/>
            <person name="Shiraishi A."/>
            <person name="Satake H."/>
            <person name="Nakayama K."/>
        </authorList>
    </citation>
    <scope>NUCLEOTIDE SEQUENCE</scope>
</reference>
<accession>A0A6L2L1S9</accession>
<gene>
    <name evidence="2" type="ORF">Tci_027821</name>
</gene>
<feature type="coiled-coil region" evidence="1">
    <location>
        <begin position="119"/>
        <end position="146"/>
    </location>
</feature>
<evidence type="ECO:0008006" key="3">
    <source>
        <dbReference type="Google" id="ProtNLM"/>
    </source>
</evidence>
<keyword evidence="1" id="KW-0175">Coiled coil</keyword>
<sequence length="523" mass="59646">MSNLHKCKWNLANCASFLLGWMMEGRGSSGLWWRSSRKRGRWSCGNGGKKGYCTVTILKRGREEVVSAKKIQLMINLVDIVLASGVDSIIEGETPKVLSLAWGTFFEIQHAFREKHHQSEDIQELLRKLLNDLQIISEELAEYINLLSWNRPAFYDDDDDEYTIQYREYLENSSNTIIPDEVIKSSVEDLVLIPSESEGISYDTCDVPFCDNSPPLDVLHDHFEIFSDFNDDYTSSDDDSFEDIDYVEASPPDSELVDLEEVKDEILYEKLLNIHLLIAKIESLNDKPTPDRVLKSPSLFPILIEDSDSFFEKFDTSLSDSDNSLPEFKIFSDHTKETNSGSTTTHADNSLPGYDSFLFEIEPDQGELTSVVMDDILGEPRVHVPNVLPTHPNLMMDSEFISFDDSLGFDLEVSFPFKTRNKIFYPRIFFEVQCKSLLSPDKFSISFICDPPFPVIDTLLSFSSKNEDKVVNHGILAAGEKKSPHLLSHRVFKAFQLISESPMMIYGWDVPTLEVPFLHFYPP</sequence>
<name>A0A6L2L1S9_TANCI</name>
<evidence type="ECO:0000256" key="1">
    <source>
        <dbReference type="SAM" id="Coils"/>
    </source>
</evidence>
<comment type="caution">
    <text evidence="2">The sequence shown here is derived from an EMBL/GenBank/DDBJ whole genome shotgun (WGS) entry which is preliminary data.</text>
</comment>
<organism evidence="2">
    <name type="scientific">Tanacetum cinerariifolium</name>
    <name type="common">Dalmatian daisy</name>
    <name type="synonym">Chrysanthemum cinerariifolium</name>
    <dbReference type="NCBI Taxonomy" id="118510"/>
    <lineage>
        <taxon>Eukaryota</taxon>
        <taxon>Viridiplantae</taxon>
        <taxon>Streptophyta</taxon>
        <taxon>Embryophyta</taxon>
        <taxon>Tracheophyta</taxon>
        <taxon>Spermatophyta</taxon>
        <taxon>Magnoliopsida</taxon>
        <taxon>eudicotyledons</taxon>
        <taxon>Gunneridae</taxon>
        <taxon>Pentapetalae</taxon>
        <taxon>asterids</taxon>
        <taxon>campanulids</taxon>
        <taxon>Asterales</taxon>
        <taxon>Asteraceae</taxon>
        <taxon>Asteroideae</taxon>
        <taxon>Anthemideae</taxon>
        <taxon>Anthemidinae</taxon>
        <taxon>Tanacetum</taxon>
    </lineage>
</organism>
<proteinExistence type="predicted"/>
<dbReference type="EMBL" id="BKCJ010003562">
    <property type="protein sequence ID" value="GEU55843.1"/>
    <property type="molecule type" value="Genomic_DNA"/>
</dbReference>
<protein>
    <recommendedName>
        <fullName evidence="3">Reverse transcriptase domain-containing protein</fullName>
    </recommendedName>
</protein>
<evidence type="ECO:0000313" key="2">
    <source>
        <dbReference type="EMBL" id="GEU55843.1"/>
    </source>
</evidence>